<dbReference type="Pfam" id="PF13581">
    <property type="entry name" value="HATPase_c_2"/>
    <property type="match status" value="1"/>
</dbReference>
<dbReference type="PANTHER" id="PTHR35526:SF3">
    <property type="entry name" value="ANTI-SIGMA-F FACTOR RSBW"/>
    <property type="match status" value="1"/>
</dbReference>
<evidence type="ECO:0000256" key="1">
    <source>
        <dbReference type="ARBA" id="ARBA00022527"/>
    </source>
</evidence>
<keyword evidence="4" id="KW-1185">Reference proteome</keyword>
<dbReference type="RefSeq" id="WP_275772213.1">
    <property type="nucleotide sequence ID" value="NZ_BAABDE010000020.1"/>
</dbReference>
<evidence type="ECO:0000313" key="3">
    <source>
        <dbReference type="EMBL" id="GAA3810048.1"/>
    </source>
</evidence>
<dbReference type="PANTHER" id="PTHR35526">
    <property type="entry name" value="ANTI-SIGMA-F FACTOR RSBW-RELATED"/>
    <property type="match status" value="1"/>
</dbReference>
<dbReference type="InterPro" id="IPR003594">
    <property type="entry name" value="HATPase_dom"/>
</dbReference>
<dbReference type="Gene3D" id="3.30.565.10">
    <property type="entry name" value="Histidine kinase-like ATPase, C-terminal domain"/>
    <property type="match status" value="1"/>
</dbReference>
<dbReference type="SUPFAM" id="SSF55874">
    <property type="entry name" value="ATPase domain of HSP90 chaperone/DNA topoisomerase II/histidine kinase"/>
    <property type="match status" value="1"/>
</dbReference>
<proteinExistence type="predicted"/>
<dbReference type="InterPro" id="IPR050267">
    <property type="entry name" value="Anti-sigma-factor_SerPK"/>
</dbReference>
<name>A0ABP7I723_9ACTN</name>
<dbReference type="EMBL" id="BAABDE010000020">
    <property type="protein sequence ID" value="GAA3810048.1"/>
    <property type="molecule type" value="Genomic_DNA"/>
</dbReference>
<keyword evidence="1" id="KW-0723">Serine/threonine-protein kinase</keyword>
<keyword evidence="1" id="KW-0418">Kinase</keyword>
<feature type="domain" description="Histidine kinase/HSP90-like ATPase" evidence="2">
    <location>
        <begin position="12"/>
        <end position="127"/>
    </location>
</feature>
<evidence type="ECO:0000259" key="2">
    <source>
        <dbReference type="Pfam" id="PF13581"/>
    </source>
</evidence>
<keyword evidence="1" id="KW-0808">Transferase</keyword>
<organism evidence="3 4">
    <name type="scientific">Streptomyces coacervatus</name>
    <dbReference type="NCBI Taxonomy" id="647381"/>
    <lineage>
        <taxon>Bacteria</taxon>
        <taxon>Bacillati</taxon>
        <taxon>Actinomycetota</taxon>
        <taxon>Actinomycetes</taxon>
        <taxon>Kitasatosporales</taxon>
        <taxon>Streptomycetaceae</taxon>
        <taxon>Streptomyces</taxon>
    </lineage>
</organism>
<dbReference type="Proteomes" id="UP001501009">
    <property type="component" value="Unassembled WGS sequence"/>
</dbReference>
<protein>
    <recommendedName>
        <fullName evidence="2">Histidine kinase/HSP90-like ATPase domain-containing protein</fullName>
    </recommendedName>
</protein>
<dbReference type="CDD" id="cd16936">
    <property type="entry name" value="HATPase_RsbW-like"/>
    <property type="match status" value="1"/>
</dbReference>
<comment type="caution">
    <text evidence="3">The sequence shown here is derived from an EMBL/GenBank/DDBJ whole genome shotgun (WGS) entry which is preliminary data.</text>
</comment>
<accession>A0ABP7I723</accession>
<dbReference type="InterPro" id="IPR036890">
    <property type="entry name" value="HATPase_C_sf"/>
</dbReference>
<gene>
    <name evidence="3" type="ORF">GCM10022403_049920</name>
</gene>
<reference evidence="4" key="1">
    <citation type="journal article" date="2019" name="Int. J. Syst. Evol. Microbiol.">
        <title>The Global Catalogue of Microorganisms (GCM) 10K type strain sequencing project: providing services to taxonomists for standard genome sequencing and annotation.</title>
        <authorList>
            <consortium name="The Broad Institute Genomics Platform"/>
            <consortium name="The Broad Institute Genome Sequencing Center for Infectious Disease"/>
            <person name="Wu L."/>
            <person name="Ma J."/>
        </authorList>
    </citation>
    <scope>NUCLEOTIDE SEQUENCE [LARGE SCALE GENOMIC DNA]</scope>
    <source>
        <strain evidence="4">JCM 17138</strain>
    </source>
</reference>
<evidence type="ECO:0000313" key="4">
    <source>
        <dbReference type="Proteomes" id="UP001501009"/>
    </source>
</evidence>
<sequence>MLRRKTFRLPRHPASVGFARYRVRQHLATWGHARNDEITERVVLLASELAANVVRHGPILEREFELAVTARADGSCFIAVSDESPAQPVLQAAPTGDDERGRGLHLVDQLAQTWGVRPRGRHGKTVWALVRHPRPRTAAARTLTDSWRP</sequence>